<gene>
    <name evidence="2" type="ORF">HF526_14705</name>
</gene>
<dbReference type="Gene3D" id="6.10.140.530">
    <property type="match status" value="2"/>
</dbReference>
<comment type="caution">
    <text evidence="2">The sequence shown here is derived from an EMBL/GenBank/DDBJ whole genome shotgun (WGS) entry which is preliminary data.</text>
</comment>
<dbReference type="PANTHER" id="PTHR33418">
    <property type="entry name" value="HELICASE-ASSOCIATED"/>
    <property type="match status" value="1"/>
</dbReference>
<dbReference type="PANTHER" id="PTHR33418:SF1">
    <property type="entry name" value="HELICASE-ASSOCIATED DOMAIN-CONTAINING PROTEIN"/>
    <property type="match status" value="1"/>
</dbReference>
<reference evidence="2 3" key="1">
    <citation type="submission" date="2020-04" db="EMBL/GenBank/DDBJ databases">
        <authorList>
            <person name="Klaysubun C."/>
            <person name="Duangmal K."/>
            <person name="Lipun K."/>
        </authorList>
    </citation>
    <scope>NUCLEOTIDE SEQUENCE [LARGE SCALE GENOMIC DNA]</scope>
    <source>
        <strain evidence="2 3">K10HN5</strain>
    </source>
</reference>
<protein>
    <recommendedName>
        <fullName evidence="1">Helicase-associated domain-containing protein</fullName>
    </recommendedName>
</protein>
<evidence type="ECO:0000259" key="1">
    <source>
        <dbReference type="Pfam" id="PF03457"/>
    </source>
</evidence>
<organism evidence="2 3">
    <name type="scientific">Pseudonocardia acidicola</name>
    <dbReference type="NCBI Taxonomy" id="2724939"/>
    <lineage>
        <taxon>Bacteria</taxon>
        <taxon>Bacillati</taxon>
        <taxon>Actinomycetota</taxon>
        <taxon>Actinomycetes</taxon>
        <taxon>Pseudonocardiales</taxon>
        <taxon>Pseudonocardiaceae</taxon>
        <taxon>Pseudonocardia</taxon>
    </lineage>
</organism>
<dbReference type="Pfam" id="PF03457">
    <property type="entry name" value="HA"/>
    <property type="match status" value="2"/>
</dbReference>
<dbReference type="EMBL" id="JAAXLA010000024">
    <property type="protein sequence ID" value="NMH98546.1"/>
    <property type="molecule type" value="Genomic_DNA"/>
</dbReference>
<proteinExistence type="predicted"/>
<accession>A0ABX1SAF9</accession>
<feature type="domain" description="Helicase-associated" evidence="1">
    <location>
        <begin position="81"/>
        <end position="142"/>
    </location>
</feature>
<feature type="domain" description="Helicase-associated" evidence="1">
    <location>
        <begin position="11"/>
        <end position="72"/>
    </location>
</feature>
<evidence type="ECO:0000313" key="3">
    <source>
        <dbReference type="Proteomes" id="UP000820669"/>
    </source>
</evidence>
<sequence>MDGDRMINTREAAWERGLNALRRYAAVKGTARVPPGARADGVEVGAWAAAQRAQYWAGALAPQRVALLERLPGWDWSGAHQRKWESRLAALTRYVRAHPTAQVPAGAVIDHVHIGAWAAAQRAAYVAGTLPACNAGLLEALPGWTWATEDRSHV</sequence>
<evidence type="ECO:0000313" key="2">
    <source>
        <dbReference type="EMBL" id="NMH98546.1"/>
    </source>
</evidence>
<dbReference type="Proteomes" id="UP000820669">
    <property type="component" value="Unassembled WGS sequence"/>
</dbReference>
<dbReference type="InterPro" id="IPR005114">
    <property type="entry name" value="Helicase_assoc"/>
</dbReference>
<keyword evidence="3" id="KW-1185">Reference proteome</keyword>
<name>A0ABX1SAF9_9PSEU</name>